<feature type="domain" description="HD-GYP" evidence="1">
    <location>
        <begin position="208"/>
        <end position="534"/>
    </location>
</feature>
<evidence type="ECO:0000313" key="2">
    <source>
        <dbReference type="EMBL" id="OGG06622.1"/>
    </source>
</evidence>
<dbReference type="InterPro" id="IPR003018">
    <property type="entry name" value="GAF"/>
</dbReference>
<evidence type="ECO:0000259" key="1">
    <source>
        <dbReference type="PROSITE" id="PS51832"/>
    </source>
</evidence>
<dbReference type="PANTHER" id="PTHR43155">
    <property type="entry name" value="CYCLIC DI-GMP PHOSPHODIESTERASE PA4108-RELATED"/>
    <property type="match status" value="1"/>
</dbReference>
<sequence length="537" mass="61152">MRREIERLTELHQSDNSELQKLIEIGISLSSERNIGRLLDKILLEACNVTTADAGSIYIIDQNEVGEKVLHFSNTLSASLNVDFKEFSIPLNKNSIAGYVAMTGESLIIDDCYHIPDRYQLSINKSFDEGNNYRTKSMLAVAMRNQKDEIIGVIQLINRKPLKEMILSSPQVVEETVLPFNEKSQSLIDALASQAAVALENYRLYRDIENLFEGFVQASVTAIESRDPTTCGHSERVATLTVGIAEMVNRTSSGPLKNVHFSENQLKEIRYAGLLHDFGKVGVREDVLLKAKKLFPEHLELIKKRFDIARQIYRKETNRAKVDYLLQAGRQEYLRQFKNIDVDMEKRLEALDRYLGLIIKANEPTVLAEDHFSVLEEIARKIVADPDEQNFPLLDNLEYQVLSIPRGSLTPEERKEIESHVTHTFNFLIKIPWTRELQEIPEIAYGHHEKLDGTGYPRGISSGMIYPQTRMMTISDIYDALTATDRPYKPAVPIPRALDILAEEVKEGKIDGHFFDVFVKSKVFEHTAKGSRESRLT</sequence>
<dbReference type="EMBL" id="MFIX01000016">
    <property type="protein sequence ID" value="OGG06622.1"/>
    <property type="molecule type" value="Genomic_DNA"/>
</dbReference>
<dbReference type="Proteomes" id="UP000179129">
    <property type="component" value="Unassembled WGS sequence"/>
</dbReference>
<dbReference type="Gene3D" id="3.30.450.40">
    <property type="match status" value="1"/>
</dbReference>
<dbReference type="AlphaFoldDB" id="A0A1F5Z3E8"/>
<dbReference type="Pfam" id="PF01966">
    <property type="entry name" value="HD"/>
    <property type="match status" value="1"/>
</dbReference>
<dbReference type="InterPro" id="IPR029016">
    <property type="entry name" value="GAF-like_dom_sf"/>
</dbReference>
<dbReference type="SUPFAM" id="SSF109604">
    <property type="entry name" value="HD-domain/PDEase-like"/>
    <property type="match status" value="1"/>
</dbReference>
<accession>A0A1F5Z3E8</accession>
<dbReference type="InterPro" id="IPR006674">
    <property type="entry name" value="HD_domain"/>
</dbReference>
<protein>
    <recommendedName>
        <fullName evidence="1">HD-GYP domain-containing protein</fullName>
    </recommendedName>
</protein>
<dbReference type="CDD" id="cd00077">
    <property type="entry name" value="HDc"/>
    <property type="match status" value="2"/>
</dbReference>
<proteinExistence type="predicted"/>
<dbReference type="SUPFAM" id="SSF55781">
    <property type="entry name" value="GAF domain-like"/>
    <property type="match status" value="1"/>
</dbReference>
<comment type="caution">
    <text evidence="2">The sequence shown here is derived from an EMBL/GenBank/DDBJ whole genome shotgun (WGS) entry which is preliminary data.</text>
</comment>
<gene>
    <name evidence="2" type="ORF">A3F83_09260</name>
</gene>
<dbReference type="PROSITE" id="PS51832">
    <property type="entry name" value="HD_GYP"/>
    <property type="match status" value="1"/>
</dbReference>
<dbReference type="Gene3D" id="1.10.3210.10">
    <property type="entry name" value="Hypothetical protein af1432"/>
    <property type="match status" value="2"/>
</dbReference>
<dbReference type="SMART" id="SM00065">
    <property type="entry name" value="GAF"/>
    <property type="match status" value="1"/>
</dbReference>
<dbReference type="SMART" id="SM00471">
    <property type="entry name" value="HDc"/>
    <property type="match status" value="1"/>
</dbReference>
<evidence type="ECO:0000313" key="3">
    <source>
        <dbReference type="Proteomes" id="UP000179129"/>
    </source>
</evidence>
<dbReference type="STRING" id="1817867.A3F83_09260"/>
<dbReference type="InterPro" id="IPR003607">
    <property type="entry name" value="HD/PDEase_dom"/>
</dbReference>
<reference evidence="2 3" key="1">
    <citation type="journal article" date="2016" name="Nat. Commun.">
        <title>Thousands of microbial genomes shed light on interconnected biogeochemical processes in an aquifer system.</title>
        <authorList>
            <person name="Anantharaman K."/>
            <person name="Brown C.T."/>
            <person name="Hug L.A."/>
            <person name="Sharon I."/>
            <person name="Castelle C.J."/>
            <person name="Probst A.J."/>
            <person name="Thomas B.C."/>
            <person name="Singh A."/>
            <person name="Wilkins M.J."/>
            <person name="Karaoz U."/>
            <person name="Brodie E.L."/>
            <person name="Williams K.H."/>
            <person name="Hubbard S.S."/>
            <person name="Banfield J.F."/>
        </authorList>
    </citation>
    <scope>NUCLEOTIDE SEQUENCE [LARGE SCALE GENOMIC DNA]</scope>
</reference>
<dbReference type="Pfam" id="PF01590">
    <property type="entry name" value="GAF"/>
    <property type="match status" value="1"/>
</dbReference>
<dbReference type="InterPro" id="IPR037522">
    <property type="entry name" value="HD_GYP_dom"/>
</dbReference>
<name>A0A1F5Z3E8_9BACT</name>
<dbReference type="PANTHER" id="PTHR43155:SF2">
    <property type="entry name" value="CYCLIC DI-GMP PHOSPHODIESTERASE PA4108"/>
    <property type="match status" value="1"/>
</dbReference>
<dbReference type="Pfam" id="PF13487">
    <property type="entry name" value="HD_5"/>
    <property type="match status" value="1"/>
</dbReference>
<organism evidence="2 3">
    <name type="scientific">Candidatus Glassbacteria bacterium RIFCSPLOWO2_12_FULL_58_11</name>
    <dbReference type="NCBI Taxonomy" id="1817867"/>
    <lineage>
        <taxon>Bacteria</taxon>
        <taxon>Candidatus Glassiibacteriota</taxon>
    </lineage>
</organism>